<gene>
    <name evidence="2" type="ORF">Zmor_000957</name>
</gene>
<accession>A0AA38J117</accession>
<dbReference type="PROSITE" id="PS50878">
    <property type="entry name" value="RT_POL"/>
    <property type="match status" value="1"/>
</dbReference>
<keyword evidence="3" id="KW-1185">Reference proteome</keyword>
<sequence>MDLSQKSLCPLSFFVPYPIGPKISTMDVTAVESGVPQGSVVGPFLFITYIADLKTEIQSRCLFTLYRLYTDDLKIYNDSPTNYSILSKDISIVN</sequence>
<evidence type="ECO:0000259" key="1">
    <source>
        <dbReference type="PROSITE" id="PS50878"/>
    </source>
</evidence>
<dbReference type="EMBL" id="JALNTZ010000001">
    <property type="protein sequence ID" value="KAJ3665463.1"/>
    <property type="molecule type" value="Genomic_DNA"/>
</dbReference>
<evidence type="ECO:0000313" key="2">
    <source>
        <dbReference type="EMBL" id="KAJ3665463.1"/>
    </source>
</evidence>
<evidence type="ECO:0000313" key="3">
    <source>
        <dbReference type="Proteomes" id="UP001168821"/>
    </source>
</evidence>
<dbReference type="AlphaFoldDB" id="A0AA38J117"/>
<protein>
    <recommendedName>
        <fullName evidence="1">Reverse transcriptase domain-containing protein</fullName>
    </recommendedName>
</protein>
<dbReference type="Pfam" id="PF00078">
    <property type="entry name" value="RVT_1"/>
    <property type="match status" value="1"/>
</dbReference>
<name>A0AA38J117_9CUCU</name>
<proteinExistence type="predicted"/>
<dbReference type="Proteomes" id="UP001168821">
    <property type="component" value="Unassembled WGS sequence"/>
</dbReference>
<feature type="domain" description="Reverse transcriptase" evidence="1">
    <location>
        <begin position="1"/>
        <end position="94"/>
    </location>
</feature>
<comment type="caution">
    <text evidence="2">The sequence shown here is derived from an EMBL/GenBank/DDBJ whole genome shotgun (WGS) entry which is preliminary data.</text>
</comment>
<reference evidence="2" key="1">
    <citation type="journal article" date="2023" name="G3 (Bethesda)">
        <title>Whole genome assemblies of Zophobas morio and Tenebrio molitor.</title>
        <authorList>
            <person name="Kaur S."/>
            <person name="Stinson S.A."/>
            <person name="diCenzo G.C."/>
        </authorList>
    </citation>
    <scope>NUCLEOTIDE SEQUENCE</scope>
    <source>
        <strain evidence="2">QUZm001</strain>
    </source>
</reference>
<dbReference type="InterPro" id="IPR000477">
    <property type="entry name" value="RT_dom"/>
</dbReference>
<organism evidence="2 3">
    <name type="scientific">Zophobas morio</name>
    <dbReference type="NCBI Taxonomy" id="2755281"/>
    <lineage>
        <taxon>Eukaryota</taxon>
        <taxon>Metazoa</taxon>
        <taxon>Ecdysozoa</taxon>
        <taxon>Arthropoda</taxon>
        <taxon>Hexapoda</taxon>
        <taxon>Insecta</taxon>
        <taxon>Pterygota</taxon>
        <taxon>Neoptera</taxon>
        <taxon>Endopterygota</taxon>
        <taxon>Coleoptera</taxon>
        <taxon>Polyphaga</taxon>
        <taxon>Cucujiformia</taxon>
        <taxon>Tenebrionidae</taxon>
        <taxon>Zophobas</taxon>
    </lineage>
</organism>